<feature type="compositionally biased region" description="Basic residues" evidence="1">
    <location>
        <begin position="55"/>
        <end position="66"/>
    </location>
</feature>
<dbReference type="AlphaFoldDB" id="A0A2M4C6B4"/>
<evidence type="ECO:0000313" key="3">
    <source>
        <dbReference type="EMBL" id="MBW60854.1"/>
    </source>
</evidence>
<dbReference type="EMBL" id="GGFJ01011713">
    <property type="protein sequence ID" value="MBW60854.1"/>
    <property type="molecule type" value="Transcribed_RNA"/>
</dbReference>
<proteinExistence type="predicted"/>
<feature type="compositionally biased region" description="Low complexity" evidence="1">
    <location>
        <begin position="129"/>
        <end position="141"/>
    </location>
</feature>
<evidence type="ECO:0000256" key="2">
    <source>
        <dbReference type="SAM" id="SignalP"/>
    </source>
</evidence>
<feature type="signal peptide" evidence="2">
    <location>
        <begin position="1"/>
        <end position="16"/>
    </location>
</feature>
<organism evidence="3">
    <name type="scientific">Anopheles marajoara</name>
    <dbReference type="NCBI Taxonomy" id="58244"/>
    <lineage>
        <taxon>Eukaryota</taxon>
        <taxon>Metazoa</taxon>
        <taxon>Ecdysozoa</taxon>
        <taxon>Arthropoda</taxon>
        <taxon>Hexapoda</taxon>
        <taxon>Insecta</taxon>
        <taxon>Pterygota</taxon>
        <taxon>Neoptera</taxon>
        <taxon>Endopterygota</taxon>
        <taxon>Diptera</taxon>
        <taxon>Nematocera</taxon>
        <taxon>Culicoidea</taxon>
        <taxon>Culicidae</taxon>
        <taxon>Anophelinae</taxon>
        <taxon>Anopheles</taxon>
    </lineage>
</organism>
<feature type="region of interest" description="Disordered" evidence="1">
    <location>
        <begin position="103"/>
        <end position="152"/>
    </location>
</feature>
<keyword evidence="2" id="KW-0732">Signal</keyword>
<protein>
    <submittedName>
        <fullName evidence="3">Putative secreted protein</fullName>
    </submittedName>
</protein>
<evidence type="ECO:0000256" key="1">
    <source>
        <dbReference type="SAM" id="MobiDB-lite"/>
    </source>
</evidence>
<name>A0A2M4C6B4_9DIPT</name>
<reference evidence="3" key="1">
    <citation type="submission" date="2018-01" db="EMBL/GenBank/DDBJ databases">
        <title>An insight into the sialome of Amazonian anophelines.</title>
        <authorList>
            <person name="Ribeiro J.M."/>
            <person name="Scarpassa V."/>
            <person name="Calvo E."/>
        </authorList>
    </citation>
    <scope>NUCLEOTIDE SEQUENCE</scope>
    <source>
        <tissue evidence="3">Salivary glands</tissue>
    </source>
</reference>
<feature type="compositionally biased region" description="Basic residues" evidence="1">
    <location>
        <begin position="112"/>
        <end position="122"/>
    </location>
</feature>
<sequence>MMVGWVVLLASLVVLSLVERMAPARTRQPVTMAMTTTTTRTLTKATMMTMRMMRRKRRKMTRRKTTTRTMMTRMRKKRTRRRRKTMVRIRKTMRNTVVVPVTSALGHEPQQRLHRMAPRPRRPLPAPPRRGSSQQQRCQRSAGHQRYWHQRW</sequence>
<feature type="compositionally biased region" description="Basic residues" evidence="1">
    <location>
        <begin position="73"/>
        <end position="85"/>
    </location>
</feature>
<accession>A0A2M4C6B4</accession>
<feature type="region of interest" description="Disordered" evidence="1">
    <location>
        <begin position="55"/>
        <end position="85"/>
    </location>
</feature>
<feature type="chain" id="PRO_5014663058" evidence="2">
    <location>
        <begin position="17"/>
        <end position="152"/>
    </location>
</feature>